<dbReference type="InterPro" id="IPR044843">
    <property type="entry name" value="Trans_IPPS_bact-type"/>
</dbReference>
<dbReference type="SFLD" id="SFLDG01018">
    <property type="entry name" value="Squalene/Phytoene_Synthase_Lik"/>
    <property type="match status" value="1"/>
</dbReference>
<protein>
    <submittedName>
        <fullName evidence="3">Phytoene/squalene synthase family protein</fullName>
    </submittedName>
</protein>
<comment type="caution">
    <text evidence="3">The sequence shown here is derived from an EMBL/GenBank/DDBJ whole genome shotgun (WGS) entry which is preliminary data.</text>
</comment>
<keyword evidence="2" id="KW-0808">Transferase</keyword>
<dbReference type="Pfam" id="PF00494">
    <property type="entry name" value="SQS_PSY"/>
    <property type="match status" value="1"/>
</dbReference>
<reference evidence="4" key="1">
    <citation type="journal article" date="2019" name="Int. J. Syst. Evol. Microbiol.">
        <title>The Global Catalogue of Microorganisms (GCM) 10K type strain sequencing project: providing services to taxonomists for standard genome sequencing and annotation.</title>
        <authorList>
            <consortium name="The Broad Institute Genomics Platform"/>
            <consortium name="The Broad Institute Genome Sequencing Center for Infectious Disease"/>
            <person name="Wu L."/>
            <person name="Ma J."/>
        </authorList>
    </citation>
    <scope>NUCLEOTIDE SEQUENCE [LARGE SCALE GENOMIC DNA]</scope>
    <source>
        <strain evidence="4">JCM 32206</strain>
    </source>
</reference>
<dbReference type="EMBL" id="BAABFB010000044">
    <property type="protein sequence ID" value="GAA4480286.1"/>
    <property type="molecule type" value="Genomic_DNA"/>
</dbReference>
<comment type="pathway">
    <text evidence="1">Carotenoid biosynthesis; phytoene biosynthesis.</text>
</comment>
<gene>
    <name evidence="3" type="ORF">GCM10023094_26560</name>
</gene>
<dbReference type="SFLD" id="SFLDG01212">
    <property type="entry name" value="Phytoene_synthase_like"/>
    <property type="match status" value="1"/>
</dbReference>
<evidence type="ECO:0000313" key="4">
    <source>
        <dbReference type="Proteomes" id="UP001501183"/>
    </source>
</evidence>
<keyword evidence="4" id="KW-1185">Reference proteome</keyword>
<dbReference type="InterPro" id="IPR019845">
    <property type="entry name" value="Squalene/phytoene_synthase_CS"/>
</dbReference>
<evidence type="ECO:0000313" key="3">
    <source>
        <dbReference type="EMBL" id="GAA4480286.1"/>
    </source>
</evidence>
<evidence type="ECO:0000256" key="2">
    <source>
        <dbReference type="ARBA" id="ARBA00022679"/>
    </source>
</evidence>
<organism evidence="3 4">
    <name type="scientific">Rhodococcus olei</name>
    <dbReference type="NCBI Taxonomy" id="2161675"/>
    <lineage>
        <taxon>Bacteria</taxon>
        <taxon>Bacillati</taxon>
        <taxon>Actinomycetota</taxon>
        <taxon>Actinomycetes</taxon>
        <taxon>Mycobacteriales</taxon>
        <taxon>Nocardiaceae</taxon>
        <taxon>Rhodococcus</taxon>
    </lineage>
</organism>
<dbReference type="PROSITE" id="PS01045">
    <property type="entry name" value="SQUALEN_PHYTOEN_SYN_2"/>
    <property type="match status" value="1"/>
</dbReference>
<dbReference type="InterPro" id="IPR033904">
    <property type="entry name" value="Trans_IPPS_HH"/>
</dbReference>
<dbReference type="RefSeq" id="WP_345345573.1">
    <property type="nucleotide sequence ID" value="NZ_BAABFB010000044.1"/>
</dbReference>
<evidence type="ECO:0000256" key="1">
    <source>
        <dbReference type="ARBA" id="ARBA00004684"/>
    </source>
</evidence>
<dbReference type="SUPFAM" id="SSF48576">
    <property type="entry name" value="Terpenoid synthases"/>
    <property type="match status" value="1"/>
</dbReference>
<name>A0ABP8P1Y0_9NOCA</name>
<sequence>MTALHDPPLPPDLGAAYRHCRRLAAEHGKSYHLATRLLPRRDRPAVYALYGFARTVDDIVDVDTVSGRSVAECAAELDAVEAELADTLAGAAAATPVTAARPAVRAVADTITRYGIDPAHVTAFLASMRMDLPGSPGFRASYATMAELREYMHGSAAAIGLQMLPVLGTVTPVDEAAPAAAALGEAFQLTNFLRDVGEDLDRGRVYLPADELAAFGVDADLLRARRADGRPDPRLERALAHLVAVNRHWYRLAEPGLAMLSPRVRPGMAAAFGLYAAILDEIERNDYRVLDRRAVVPRRRRAALVARSLAVGTPWFGKP</sequence>
<dbReference type="InterPro" id="IPR008949">
    <property type="entry name" value="Isoprenoid_synthase_dom_sf"/>
</dbReference>
<dbReference type="InterPro" id="IPR002060">
    <property type="entry name" value="Squ/phyt_synthse"/>
</dbReference>
<dbReference type="CDD" id="cd00683">
    <property type="entry name" value="Trans_IPPS_HH"/>
    <property type="match status" value="1"/>
</dbReference>
<proteinExistence type="predicted"/>
<dbReference type="Proteomes" id="UP001501183">
    <property type="component" value="Unassembled WGS sequence"/>
</dbReference>
<accession>A0ABP8P1Y0</accession>
<dbReference type="SFLD" id="SFLDS00005">
    <property type="entry name" value="Isoprenoid_Synthase_Type_I"/>
    <property type="match status" value="1"/>
</dbReference>
<dbReference type="PROSITE" id="PS01044">
    <property type="entry name" value="SQUALEN_PHYTOEN_SYN_1"/>
    <property type="match status" value="1"/>
</dbReference>
<dbReference type="PANTHER" id="PTHR31480">
    <property type="entry name" value="BIFUNCTIONAL LYCOPENE CYCLASE/PHYTOENE SYNTHASE"/>
    <property type="match status" value="1"/>
</dbReference>
<dbReference type="Gene3D" id="1.10.600.10">
    <property type="entry name" value="Farnesyl Diphosphate Synthase"/>
    <property type="match status" value="1"/>
</dbReference>